<proteinExistence type="predicted"/>
<keyword evidence="3" id="KW-0378">Hydrolase</keyword>
<dbReference type="PANTHER" id="PTHR34408">
    <property type="entry name" value="FAMILY PROTEIN, PUTATIVE-RELATED"/>
    <property type="match status" value="1"/>
</dbReference>
<reference evidence="3 4" key="1">
    <citation type="submission" date="2015-09" db="EMBL/GenBank/DDBJ databases">
        <authorList>
            <consortium name="Pathogen Informatics"/>
            <person name="Wu L."/>
            <person name="Ma J."/>
        </authorList>
    </citation>
    <scope>NUCLEOTIDE SEQUENCE [LARGE SCALE GENOMIC DNA]</scope>
    <source>
        <strain evidence="3 4">2789STDY5834858</strain>
    </source>
</reference>
<protein>
    <submittedName>
        <fullName evidence="3">Probable endopeptidase p60</fullName>
        <ecNumber evidence="3">3.4.-.-</ecNumber>
    </submittedName>
</protein>
<evidence type="ECO:0000256" key="1">
    <source>
        <dbReference type="SAM" id="SignalP"/>
    </source>
</evidence>
<name>A0ABP2AQ45_SARVE</name>
<accession>A0ABP2AQ45</accession>
<dbReference type="SMART" id="SM00287">
    <property type="entry name" value="SH3b"/>
    <property type="match status" value="2"/>
</dbReference>
<feature type="chain" id="PRO_5046339289" evidence="1">
    <location>
        <begin position="24"/>
        <end position="176"/>
    </location>
</feature>
<dbReference type="GO" id="GO:0016787">
    <property type="term" value="F:hydrolase activity"/>
    <property type="evidence" value="ECO:0007669"/>
    <property type="project" value="UniProtKB-KW"/>
</dbReference>
<sequence length="176" mass="19445">MVKKKRKILFLLFSIVACLMLQGMSYSNQNLKTVENKTLLSSTSSNCDTGLVTASVLNVRSDSSSTSSIVGYLARGTKVDVVYRESNGWYMIKFGDKYAYVSGNYISIINSNSLPVIKTGKVTASKLNVRNNSSTSSEIIGTLKRGDVAEIVSKENGWYKIKYYNSYGYVSASYIK</sequence>
<dbReference type="EMBL" id="CYZR01000004">
    <property type="protein sequence ID" value="CUN91353.1"/>
    <property type="molecule type" value="Genomic_DNA"/>
</dbReference>
<dbReference type="InterPro" id="IPR003646">
    <property type="entry name" value="SH3-like_bac-type"/>
</dbReference>
<dbReference type="InterPro" id="IPR036028">
    <property type="entry name" value="SH3-like_dom_sf"/>
</dbReference>
<feature type="domain" description="SH3b" evidence="2">
    <location>
        <begin position="117"/>
        <end position="176"/>
    </location>
</feature>
<evidence type="ECO:0000313" key="4">
    <source>
        <dbReference type="Proteomes" id="UP000095488"/>
    </source>
</evidence>
<dbReference type="SUPFAM" id="SSF50044">
    <property type="entry name" value="SH3-domain"/>
    <property type="match status" value="2"/>
</dbReference>
<gene>
    <name evidence="3" type="primary">iap_3</name>
    <name evidence="3" type="ORF">ERS852473_01407</name>
</gene>
<dbReference type="PROSITE" id="PS51781">
    <property type="entry name" value="SH3B"/>
    <property type="match status" value="2"/>
</dbReference>
<dbReference type="PANTHER" id="PTHR34408:SF1">
    <property type="entry name" value="GLYCOSYL HYDROLASE FAMILY 19 DOMAIN-CONTAINING PROTEIN HI_1415"/>
    <property type="match status" value="1"/>
</dbReference>
<feature type="domain" description="SH3b" evidence="2">
    <location>
        <begin position="47"/>
        <end position="110"/>
    </location>
</feature>
<dbReference type="PROSITE" id="PS51257">
    <property type="entry name" value="PROKAR_LIPOPROTEIN"/>
    <property type="match status" value="1"/>
</dbReference>
<evidence type="ECO:0000313" key="3">
    <source>
        <dbReference type="EMBL" id="CUN91353.1"/>
    </source>
</evidence>
<keyword evidence="1" id="KW-0732">Signal</keyword>
<dbReference type="RefSeq" id="WP_055258989.1">
    <property type="nucleotide sequence ID" value="NZ_CABIXL010000004.1"/>
</dbReference>
<dbReference type="Proteomes" id="UP000095488">
    <property type="component" value="Unassembled WGS sequence"/>
</dbReference>
<evidence type="ECO:0000259" key="2">
    <source>
        <dbReference type="PROSITE" id="PS51781"/>
    </source>
</evidence>
<dbReference type="EC" id="3.4.-.-" evidence="3"/>
<dbReference type="Pfam" id="PF08239">
    <property type="entry name" value="SH3_3"/>
    <property type="match status" value="2"/>
</dbReference>
<keyword evidence="4" id="KW-1185">Reference proteome</keyword>
<organism evidence="3 4">
    <name type="scientific">Sarcina ventriculi</name>
    <name type="common">Clostridium ventriculi</name>
    <dbReference type="NCBI Taxonomy" id="1267"/>
    <lineage>
        <taxon>Bacteria</taxon>
        <taxon>Bacillati</taxon>
        <taxon>Bacillota</taxon>
        <taxon>Clostridia</taxon>
        <taxon>Eubacteriales</taxon>
        <taxon>Clostridiaceae</taxon>
        <taxon>Sarcina</taxon>
    </lineage>
</organism>
<dbReference type="Gene3D" id="2.30.30.40">
    <property type="entry name" value="SH3 Domains"/>
    <property type="match status" value="2"/>
</dbReference>
<comment type="caution">
    <text evidence="3">The sequence shown here is derived from an EMBL/GenBank/DDBJ whole genome shotgun (WGS) entry which is preliminary data.</text>
</comment>
<dbReference type="InterPro" id="IPR052354">
    <property type="entry name" value="Cell_Wall_Dynamics_Protein"/>
</dbReference>
<feature type="signal peptide" evidence="1">
    <location>
        <begin position="1"/>
        <end position="23"/>
    </location>
</feature>